<feature type="compositionally biased region" description="Polar residues" evidence="1">
    <location>
        <begin position="44"/>
        <end position="53"/>
    </location>
</feature>
<feature type="signal peptide" evidence="2">
    <location>
        <begin position="1"/>
        <end position="22"/>
    </location>
</feature>
<dbReference type="RefSeq" id="WP_128560282.1">
    <property type="nucleotide sequence ID" value="NZ_BPQH01000003.1"/>
</dbReference>
<keyword evidence="4" id="KW-1185">Reference proteome</keyword>
<accession>A0ABQ4QVH1</accession>
<dbReference type="EMBL" id="BPQH01000003">
    <property type="protein sequence ID" value="GJD48577.1"/>
    <property type="molecule type" value="Genomic_DNA"/>
</dbReference>
<feature type="region of interest" description="Disordered" evidence="1">
    <location>
        <begin position="37"/>
        <end position="82"/>
    </location>
</feature>
<feature type="compositionally biased region" description="Pro residues" evidence="1">
    <location>
        <begin position="58"/>
        <end position="68"/>
    </location>
</feature>
<sequence length="115" mass="11375">MRVALVAASGLLALATAAPAFATPCAEQIATIERRLESPGAASVTGSTPTQTGSPRALPAPPAGPPSDPASKPTAAGIEQARTLIAAAKDQDRAGNAAACEDTMTRAKEMIGALP</sequence>
<reference evidence="3" key="1">
    <citation type="journal article" date="2021" name="Front. Microbiol.">
        <title>Comprehensive Comparative Genomics and Phenotyping of Methylobacterium Species.</title>
        <authorList>
            <person name="Alessa O."/>
            <person name="Ogura Y."/>
            <person name="Fujitani Y."/>
            <person name="Takami H."/>
            <person name="Hayashi T."/>
            <person name="Sahin N."/>
            <person name="Tani A."/>
        </authorList>
    </citation>
    <scope>NUCLEOTIDE SEQUENCE</scope>
    <source>
        <strain evidence="3">KCTC 52305</strain>
    </source>
</reference>
<protein>
    <submittedName>
        <fullName evidence="3">Uncharacterized protein</fullName>
    </submittedName>
</protein>
<evidence type="ECO:0000313" key="4">
    <source>
        <dbReference type="Proteomes" id="UP001055167"/>
    </source>
</evidence>
<comment type="caution">
    <text evidence="3">The sequence shown here is derived from an EMBL/GenBank/DDBJ whole genome shotgun (WGS) entry which is preliminary data.</text>
</comment>
<gene>
    <name evidence="3" type="ORF">OPKNFCMD_1299</name>
</gene>
<dbReference type="Proteomes" id="UP001055167">
    <property type="component" value="Unassembled WGS sequence"/>
</dbReference>
<evidence type="ECO:0000256" key="1">
    <source>
        <dbReference type="SAM" id="MobiDB-lite"/>
    </source>
</evidence>
<organism evidence="3 4">
    <name type="scientific">Methylobacterium crusticola</name>
    <dbReference type="NCBI Taxonomy" id="1697972"/>
    <lineage>
        <taxon>Bacteria</taxon>
        <taxon>Pseudomonadati</taxon>
        <taxon>Pseudomonadota</taxon>
        <taxon>Alphaproteobacteria</taxon>
        <taxon>Hyphomicrobiales</taxon>
        <taxon>Methylobacteriaceae</taxon>
        <taxon>Methylobacterium</taxon>
    </lineage>
</organism>
<proteinExistence type="predicted"/>
<keyword evidence="2" id="KW-0732">Signal</keyword>
<evidence type="ECO:0000256" key="2">
    <source>
        <dbReference type="SAM" id="SignalP"/>
    </source>
</evidence>
<evidence type="ECO:0000313" key="3">
    <source>
        <dbReference type="EMBL" id="GJD48577.1"/>
    </source>
</evidence>
<feature type="chain" id="PRO_5045276944" evidence="2">
    <location>
        <begin position="23"/>
        <end position="115"/>
    </location>
</feature>
<reference evidence="3" key="2">
    <citation type="submission" date="2021-08" db="EMBL/GenBank/DDBJ databases">
        <authorList>
            <person name="Tani A."/>
            <person name="Ola A."/>
            <person name="Ogura Y."/>
            <person name="Katsura K."/>
            <person name="Hayashi T."/>
        </authorList>
    </citation>
    <scope>NUCLEOTIDE SEQUENCE</scope>
    <source>
        <strain evidence="3">KCTC 52305</strain>
    </source>
</reference>
<name>A0ABQ4QVH1_9HYPH</name>